<keyword evidence="1" id="KW-0472">Membrane</keyword>
<feature type="transmembrane region" description="Helical" evidence="1">
    <location>
        <begin position="113"/>
        <end position="134"/>
    </location>
</feature>
<keyword evidence="1" id="KW-0812">Transmembrane</keyword>
<keyword evidence="1" id="KW-1133">Transmembrane helix</keyword>
<dbReference type="InterPro" id="IPR051218">
    <property type="entry name" value="Sec_MonoDiacylglyc_Lipase"/>
</dbReference>
<evidence type="ECO:0000256" key="1">
    <source>
        <dbReference type="SAM" id="Phobius"/>
    </source>
</evidence>
<dbReference type="PANTHER" id="PTHR45856">
    <property type="entry name" value="ALPHA/BETA-HYDROLASES SUPERFAMILY PROTEIN"/>
    <property type="match status" value="1"/>
</dbReference>
<feature type="transmembrane region" description="Helical" evidence="1">
    <location>
        <begin position="189"/>
        <end position="207"/>
    </location>
</feature>
<dbReference type="EMBL" id="DSRU01000430">
    <property type="protein sequence ID" value="HFN01642.1"/>
    <property type="molecule type" value="Genomic_DNA"/>
</dbReference>
<accession>A0A7C3PUP2</accession>
<dbReference type="InterPro" id="IPR029058">
    <property type="entry name" value="AB_hydrolase_fold"/>
</dbReference>
<organism evidence="3">
    <name type="scientific">Oscillatoriales cyanobacterium SpSt-418</name>
    <dbReference type="NCBI Taxonomy" id="2282169"/>
    <lineage>
        <taxon>Bacteria</taxon>
        <taxon>Bacillati</taxon>
        <taxon>Cyanobacteriota</taxon>
        <taxon>Cyanophyceae</taxon>
        <taxon>Oscillatoriophycideae</taxon>
        <taxon>Oscillatoriales</taxon>
    </lineage>
</organism>
<reference evidence="3" key="1">
    <citation type="journal article" date="2020" name="mSystems">
        <title>Genome- and Community-Level Interaction Insights into Carbon Utilization and Element Cycling Functions of Hydrothermarchaeota in Hydrothermal Sediment.</title>
        <authorList>
            <person name="Zhou Z."/>
            <person name="Liu Y."/>
            <person name="Xu W."/>
            <person name="Pan J."/>
            <person name="Luo Z.H."/>
            <person name="Li M."/>
        </authorList>
    </citation>
    <scope>NUCLEOTIDE SEQUENCE [LARGE SCALE GENOMIC DNA]</scope>
    <source>
        <strain evidence="3">SpSt-418</strain>
    </source>
</reference>
<dbReference type="GO" id="GO:0006629">
    <property type="term" value="P:lipid metabolic process"/>
    <property type="evidence" value="ECO:0007669"/>
    <property type="project" value="InterPro"/>
</dbReference>
<evidence type="ECO:0000313" key="3">
    <source>
        <dbReference type="EMBL" id="HFN01642.1"/>
    </source>
</evidence>
<dbReference type="SUPFAM" id="SSF53474">
    <property type="entry name" value="alpha/beta-Hydrolases"/>
    <property type="match status" value="1"/>
</dbReference>
<gene>
    <name evidence="3" type="ORF">ENR64_28655</name>
</gene>
<dbReference type="InterPro" id="IPR002921">
    <property type="entry name" value="Fungal_lipase-type"/>
</dbReference>
<dbReference type="CDD" id="cd00519">
    <property type="entry name" value="Lipase_3"/>
    <property type="match status" value="1"/>
</dbReference>
<feature type="transmembrane region" description="Helical" evidence="1">
    <location>
        <begin position="79"/>
        <end position="107"/>
    </location>
</feature>
<protein>
    <submittedName>
        <fullName evidence="3">DUF2974 domain-containing protein</fullName>
    </submittedName>
</protein>
<name>A0A7C3PUP2_9CYAN</name>
<dbReference type="PANTHER" id="PTHR45856:SF24">
    <property type="entry name" value="FUNGAL LIPASE-LIKE DOMAIN-CONTAINING PROTEIN"/>
    <property type="match status" value="1"/>
</dbReference>
<evidence type="ECO:0000259" key="2">
    <source>
        <dbReference type="Pfam" id="PF01764"/>
    </source>
</evidence>
<dbReference type="AlphaFoldDB" id="A0A7C3PUP2"/>
<feature type="domain" description="Fungal lipase-type" evidence="2">
    <location>
        <begin position="382"/>
        <end position="516"/>
    </location>
</feature>
<comment type="caution">
    <text evidence="3">The sequence shown here is derived from an EMBL/GenBank/DDBJ whole genome shotgun (WGS) entry which is preliminary data.</text>
</comment>
<proteinExistence type="predicted"/>
<dbReference type="Pfam" id="PF01764">
    <property type="entry name" value="Lipase_3"/>
    <property type="match status" value="1"/>
</dbReference>
<sequence length="565" mass="62580">MTLEMPTSSQQLGHRITAQRREVRERTFEHALLAAIIGLNPYPNLLTFSLILVGLITLKLMRDVGKRWGFPGTLDPLALVGNLLGGISALVLSGLIWLIVIVIGISFPLVQPFAISAAMFAFVWVAGQATNQYYEVGQLKRLKKQETAIAPPETARPDLSEPAAATSVHAVAALPIEKRSLPKLRRRQLLLAGLATGAALTGGHHYWQQQQLLARQARLSNLARQSPTYIKEYLETAFAGDAKMVADIQNLQKSLIIAPPKVSYEREISKQLILCTRLATEQYLTGTIVENYDGSIKNLPSYEPQLNRYQQLLSIEGPEEATTTKTVKVPENASKLPQDPLREGLDNAENLIEGLAGQAIVLKWLNPVYWGFVLVSPEHSLIVFRGTQRITEWIQNILAQQNNYSELSPFQYIGRVHRGFATIYGSIAKPTIEAVQKLDLKRPIYITGHSLGASIATLAAMDIAMRVPEARNQLRLYTYASPRVGDPIFAQQHSRLVPNSYRVVNVADAIPLAPPTFTGNLSFAHVGQPWTFMNYSGDIAPSHFISTYRQAIDKGLEKVYSHPQA</sequence>
<feature type="transmembrane region" description="Helical" evidence="1">
    <location>
        <begin position="31"/>
        <end position="58"/>
    </location>
</feature>
<dbReference type="Gene3D" id="3.40.50.1820">
    <property type="entry name" value="alpha/beta hydrolase"/>
    <property type="match status" value="1"/>
</dbReference>